<evidence type="ECO:0000259" key="14">
    <source>
        <dbReference type="Pfam" id="PF01288"/>
    </source>
</evidence>
<feature type="coiled-coil region" evidence="13">
    <location>
        <begin position="59"/>
        <end position="86"/>
    </location>
</feature>
<keyword evidence="13" id="KW-0175">Coiled coil</keyword>
<keyword evidence="7 15" id="KW-0418">Kinase</keyword>
<dbReference type="InterPro" id="IPR035907">
    <property type="entry name" value="Hppk_sf"/>
</dbReference>
<keyword evidence="8" id="KW-0067">ATP-binding</keyword>
<dbReference type="GO" id="GO:0046656">
    <property type="term" value="P:folic acid biosynthetic process"/>
    <property type="evidence" value="ECO:0007669"/>
    <property type="project" value="UniProtKB-KW"/>
</dbReference>
<evidence type="ECO:0000313" key="16">
    <source>
        <dbReference type="Proteomes" id="UP000003303"/>
    </source>
</evidence>
<dbReference type="Gene3D" id="3.30.70.560">
    <property type="entry name" value="7,8-Dihydro-6-hydroxymethylpterin-pyrophosphokinase HPPK"/>
    <property type="match status" value="1"/>
</dbReference>
<proteinExistence type="inferred from homology"/>
<dbReference type="InterPro" id="IPR000550">
    <property type="entry name" value="Hppk"/>
</dbReference>
<comment type="function">
    <text evidence="10">Catalyzes the transfer of pyrophosphate from adenosine triphosphate (ATP) to 6-hydroxymethyl-7,8-dihydropterin, an enzymatic step in folate biosynthesis pathway.</text>
</comment>
<dbReference type="PANTHER" id="PTHR43071">
    <property type="entry name" value="2-AMINO-4-HYDROXY-6-HYDROXYMETHYLDIHYDROPTERIDINE PYROPHOSPHOKINASE"/>
    <property type="match status" value="1"/>
</dbReference>
<keyword evidence="6" id="KW-0547">Nucleotide-binding</keyword>
<gene>
    <name evidence="15" type="ORF">PORUE0001_1614</name>
</gene>
<evidence type="ECO:0000256" key="13">
    <source>
        <dbReference type="SAM" id="Coils"/>
    </source>
</evidence>
<dbReference type="AlphaFoldDB" id="C2M9Y4"/>
<evidence type="ECO:0000256" key="12">
    <source>
        <dbReference type="ARBA" id="ARBA00033413"/>
    </source>
</evidence>
<evidence type="ECO:0000313" key="15">
    <source>
        <dbReference type="EMBL" id="EEK17476.1"/>
    </source>
</evidence>
<dbReference type="GO" id="GO:0003848">
    <property type="term" value="F:2-amino-4-hydroxy-6-hydroxymethyldihydropteridine diphosphokinase activity"/>
    <property type="evidence" value="ECO:0007669"/>
    <property type="project" value="UniProtKB-EC"/>
</dbReference>
<sequence>MKNKAIISIGSNEHRTANVKEVMEILTKHFPTIRFSTPQLTEPVDMPEDAKAFLNLIALFETDLDRETLEAELKKLETKLGRDHDDDEEGIIPMDLDIIEWNDEVYKPQDMVRPYVVAGLDELDEL</sequence>
<comment type="similarity">
    <text evidence="2">Belongs to the HPPK family.</text>
</comment>
<feature type="domain" description="7,8-dihydro-6-hydroxymethylpterin-pyrophosphokinase" evidence="14">
    <location>
        <begin position="6"/>
        <end position="124"/>
    </location>
</feature>
<dbReference type="OrthoDB" id="1122272at2"/>
<evidence type="ECO:0000256" key="5">
    <source>
        <dbReference type="ARBA" id="ARBA00022679"/>
    </source>
</evidence>
<evidence type="ECO:0000256" key="7">
    <source>
        <dbReference type="ARBA" id="ARBA00022777"/>
    </source>
</evidence>
<dbReference type="PANTHER" id="PTHR43071:SF1">
    <property type="entry name" value="2-AMINO-4-HYDROXY-6-HYDROXYMETHYLDIHYDROPTERIDINE PYROPHOSPHOKINASE"/>
    <property type="match status" value="1"/>
</dbReference>
<evidence type="ECO:0000256" key="1">
    <source>
        <dbReference type="ARBA" id="ARBA00005051"/>
    </source>
</evidence>
<dbReference type="UniPathway" id="UPA00077">
    <property type="reaction ID" value="UER00155"/>
</dbReference>
<accession>C2M9Y4</accession>
<reference evidence="15 16" key="1">
    <citation type="submission" date="2009-04" db="EMBL/GenBank/DDBJ databases">
        <authorList>
            <person name="Sebastian Y."/>
            <person name="Madupu R."/>
            <person name="Durkin A.S."/>
            <person name="Torralba M."/>
            <person name="Methe B."/>
            <person name="Sutton G.G."/>
            <person name="Strausberg R.L."/>
            <person name="Nelson K.E."/>
        </authorList>
    </citation>
    <scope>NUCLEOTIDE SEQUENCE [LARGE SCALE GENOMIC DNA]</scope>
    <source>
        <strain evidence="15 16">60-3</strain>
    </source>
</reference>
<evidence type="ECO:0000256" key="3">
    <source>
        <dbReference type="ARBA" id="ARBA00013253"/>
    </source>
</evidence>
<name>C2M9Y4_9PORP</name>
<keyword evidence="5" id="KW-0808">Transferase</keyword>
<organism evidence="15 16">
    <name type="scientific">Porphyromonas uenonis 60-3</name>
    <dbReference type="NCBI Taxonomy" id="596327"/>
    <lineage>
        <taxon>Bacteria</taxon>
        <taxon>Pseudomonadati</taxon>
        <taxon>Bacteroidota</taxon>
        <taxon>Bacteroidia</taxon>
        <taxon>Bacteroidales</taxon>
        <taxon>Porphyromonadaceae</taxon>
        <taxon>Porphyromonas</taxon>
    </lineage>
</organism>
<dbReference type="GO" id="GO:0005524">
    <property type="term" value="F:ATP binding"/>
    <property type="evidence" value="ECO:0007669"/>
    <property type="project" value="UniProtKB-KW"/>
</dbReference>
<protein>
    <recommendedName>
        <fullName evidence="4">2-amino-4-hydroxy-6-hydroxymethyldihydropteridine pyrophosphokinase</fullName>
        <ecNumber evidence="3">2.7.6.3</ecNumber>
    </recommendedName>
    <alternativeName>
        <fullName evidence="11">6-hydroxymethyl-7,8-dihydropterin pyrophosphokinase</fullName>
    </alternativeName>
    <alternativeName>
        <fullName evidence="12">7,8-dihydro-6-hydroxymethylpterin-pyrophosphokinase</fullName>
    </alternativeName>
</protein>
<dbReference type="GO" id="GO:0016301">
    <property type="term" value="F:kinase activity"/>
    <property type="evidence" value="ECO:0007669"/>
    <property type="project" value="UniProtKB-KW"/>
</dbReference>
<evidence type="ECO:0000256" key="6">
    <source>
        <dbReference type="ARBA" id="ARBA00022741"/>
    </source>
</evidence>
<dbReference type="Pfam" id="PF01288">
    <property type="entry name" value="HPPK"/>
    <property type="match status" value="1"/>
</dbReference>
<dbReference type="GO" id="GO:0046654">
    <property type="term" value="P:tetrahydrofolate biosynthetic process"/>
    <property type="evidence" value="ECO:0007669"/>
    <property type="project" value="UniProtKB-UniPathway"/>
</dbReference>
<dbReference type="STRING" id="596327.PORUE0001_1614"/>
<keyword evidence="16" id="KW-1185">Reference proteome</keyword>
<dbReference type="Proteomes" id="UP000003303">
    <property type="component" value="Unassembled WGS sequence"/>
</dbReference>
<dbReference type="EMBL" id="ACLR01000059">
    <property type="protein sequence ID" value="EEK17476.1"/>
    <property type="molecule type" value="Genomic_DNA"/>
</dbReference>
<dbReference type="eggNOG" id="COG0801">
    <property type="taxonomic scope" value="Bacteria"/>
</dbReference>
<evidence type="ECO:0000256" key="8">
    <source>
        <dbReference type="ARBA" id="ARBA00022840"/>
    </source>
</evidence>
<keyword evidence="9" id="KW-0289">Folate biosynthesis</keyword>
<evidence type="ECO:0000256" key="9">
    <source>
        <dbReference type="ARBA" id="ARBA00022909"/>
    </source>
</evidence>
<evidence type="ECO:0000256" key="11">
    <source>
        <dbReference type="ARBA" id="ARBA00029766"/>
    </source>
</evidence>
<evidence type="ECO:0000256" key="2">
    <source>
        <dbReference type="ARBA" id="ARBA00005810"/>
    </source>
</evidence>
<dbReference type="RefSeq" id="WP_007364762.1">
    <property type="nucleotide sequence ID" value="NZ_ACLR01000059.1"/>
</dbReference>
<comment type="pathway">
    <text evidence="1">Cofactor biosynthesis; tetrahydrofolate biosynthesis; 2-amino-4-hydroxy-6-hydroxymethyl-7,8-dihydropteridine diphosphate from 7,8-dihydroneopterin triphosphate: step 4/4.</text>
</comment>
<dbReference type="SUPFAM" id="SSF55083">
    <property type="entry name" value="6-hydroxymethyl-7,8-dihydropterin pyrophosphokinase, HPPK"/>
    <property type="match status" value="1"/>
</dbReference>
<evidence type="ECO:0000256" key="10">
    <source>
        <dbReference type="ARBA" id="ARBA00029409"/>
    </source>
</evidence>
<evidence type="ECO:0000256" key="4">
    <source>
        <dbReference type="ARBA" id="ARBA00016218"/>
    </source>
</evidence>
<comment type="caution">
    <text evidence="15">The sequence shown here is derived from an EMBL/GenBank/DDBJ whole genome shotgun (WGS) entry which is preliminary data.</text>
</comment>
<dbReference type="EC" id="2.7.6.3" evidence="3"/>